<reference evidence="1 2" key="1">
    <citation type="submission" date="2019-02" db="EMBL/GenBank/DDBJ databases">
        <title>Deep-cultivation of Planctomycetes and their phenomic and genomic characterization uncovers novel biology.</title>
        <authorList>
            <person name="Wiegand S."/>
            <person name="Jogler M."/>
            <person name="Boedeker C."/>
            <person name="Pinto D."/>
            <person name="Vollmers J."/>
            <person name="Rivas-Marin E."/>
            <person name="Kohn T."/>
            <person name="Peeters S.H."/>
            <person name="Heuer A."/>
            <person name="Rast P."/>
            <person name="Oberbeckmann S."/>
            <person name="Bunk B."/>
            <person name="Jeske O."/>
            <person name="Meyerdierks A."/>
            <person name="Storesund J.E."/>
            <person name="Kallscheuer N."/>
            <person name="Luecker S."/>
            <person name="Lage O.M."/>
            <person name="Pohl T."/>
            <person name="Merkel B.J."/>
            <person name="Hornburger P."/>
            <person name="Mueller R.-W."/>
            <person name="Bruemmer F."/>
            <person name="Labrenz M."/>
            <person name="Spormann A.M."/>
            <person name="Op Den Camp H."/>
            <person name="Overmann J."/>
            <person name="Amann R."/>
            <person name="Jetten M.S.M."/>
            <person name="Mascher T."/>
            <person name="Medema M.H."/>
            <person name="Devos D.P."/>
            <person name="Kaster A.-K."/>
            <person name="Ovreas L."/>
            <person name="Rohde M."/>
            <person name="Galperin M.Y."/>
            <person name="Jogler C."/>
        </authorList>
    </citation>
    <scope>NUCLEOTIDE SEQUENCE [LARGE SCALE GENOMIC DNA]</scope>
    <source>
        <strain evidence="1 2">CA85</strain>
    </source>
</reference>
<dbReference type="Proteomes" id="UP000318053">
    <property type="component" value="Unassembled WGS sequence"/>
</dbReference>
<gene>
    <name evidence="1" type="ORF">CA85_49800</name>
</gene>
<keyword evidence="2" id="KW-1185">Reference proteome</keyword>
<proteinExistence type="predicted"/>
<comment type="caution">
    <text evidence="1">The sequence shown here is derived from an EMBL/GenBank/DDBJ whole genome shotgun (WGS) entry which is preliminary data.</text>
</comment>
<dbReference type="EMBL" id="SJPK01000027">
    <property type="protein sequence ID" value="TWT55353.1"/>
    <property type="molecule type" value="Genomic_DNA"/>
</dbReference>
<protein>
    <submittedName>
        <fullName evidence="1">Uncharacterized protein</fullName>
    </submittedName>
</protein>
<name>A0A5C5WZN9_9BACT</name>
<organism evidence="1 2">
    <name type="scientific">Allorhodopirellula solitaria</name>
    <dbReference type="NCBI Taxonomy" id="2527987"/>
    <lineage>
        <taxon>Bacteria</taxon>
        <taxon>Pseudomonadati</taxon>
        <taxon>Planctomycetota</taxon>
        <taxon>Planctomycetia</taxon>
        <taxon>Pirellulales</taxon>
        <taxon>Pirellulaceae</taxon>
        <taxon>Allorhodopirellula</taxon>
    </lineage>
</organism>
<dbReference type="AlphaFoldDB" id="A0A5C5WZN9"/>
<accession>A0A5C5WZN9</accession>
<sequence>MFFACEDFVWHDPPAPFFTKFHGTLQIAPTVPACWIFEGMDACAQSFAIHRESAWSADAGNEGRKLCRNADLSWEARGPSVPRVFLV</sequence>
<evidence type="ECO:0000313" key="2">
    <source>
        <dbReference type="Proteomes" id="UP000318053"/>
    </source>
</evidence>
<evidence type="ECO:0000313" key="1">
    <source>
        <dbReference type="EMBL" id="TWT55353.1"/>
    </source>
</evidence>